<evidence type="ECO:0000313" key="1">
    <source>
        <dbReference type="EnsemblPlants" id="AVESA.00010b.r2.1AG0035450.1.CDS"/>
    </source>
</evidence>
<dbReference type="Proteomes" id="UP001732700">
    <property type="component" value="Chromosome 1A"/>
</dbReference>
<keyword evidence="2" id="KW-1185">Reference proteome</keyword>
<reference evidence="1" key="1">
    <citation type="submission" date="2021-05" db="EMBL/GenBank/DDBJ databases">
        <authorList>
            <person name="Scholz U."/>
            <person name="Mascher M."/>
            <person name="Fiebig A."/>
        </authorList>
    </citation>
    <scope>NUCLEOTIDE SEQUENCE [LARGE SCALE GENOMIC DNA]</scope>
</reference>
<accession>A0ACD5TDI6</accession>
<evidence type="ECO:0000313" key="2">
    <source>
        <dbReference type="Proteomes" id="UP001732700"/>
    </source>
</evidence>
<dbReference type="EnsemblPlants" id="AVESA.00010b.r2.1AG0035450.1">
    <property type="protein sequence ID" value="AVESA.00010b.r2.1AG0035450.1.CDS"/>
    <property type="gene ID" value="AVESA.00010b.r2.1AG0035450"/>
</dbReference>
<protein>
    <submittedName>
        <fullName evidence="1">Uncharacterized protein</fullName>
    </submittedName>
</protein>
<sequence>MSSSPPLLSDEGMSRVRRKKDFSHMDRVDGRALNLLQGLELHTAVFSPDEQRAIVAAVLDLQDRGRRGLLRERTYSEPRKWMRGKGRATIQFGCCYNYATDRDGNPPGIVRDSTVDPLPPLLAAMVRRLVLWRVLPRAVVPDSCIVNVYDVDDCIPPHVDSHDFLRPFCTASFLAECDIVFGRDLRVLGPGEFGGAGSTSIRLPAGSVLVLNGNGADVAKHCVPAVPAKRISITFRKMLPAKVPFGFTPDTLLKNLAAATAPPALRPAMTSTPQDTEKQSQSPDGVPFSLSTNEFPSLGGSPPAVRPAMASTPPHPPQNTGAAQWKSQSAAARAATPKQQQATAPQNKNQAAAVTARQSPAGVPFSLSTDEFPTLGASPANGRRPGRR</sequence>
<proteinExistence type="predicted"/>
<name>A0ACD5TDI6_AVESA</name>
<organism evidence="1 2">
    <name type="scientific">Avena sativa</name>
    <name type="common">Oat</name>
    <dbReference type="NCBI Taxonomy" id="4498"/>
    <lineage>
        <taxon>Eukaryota</taxon>
        <taxon>Viridiplantae</taxon>
        <taxon>Streptophyta</taxon>
        <taxon>Embryophyta</taxon>
        <taxon>Tracheophyta</taxon>
        <taxon>Spermatophyta</taxon>
        <taxon>Magnoliopsida</taxon>
        <taxon>Liliopsida</taxon>
        <taxon>Poales</taxon>
        <taxon>Poaceae</taxon>
        <taxon>BOP clade</taxon>
        <taxon>Pooideae</taxon>
        <taxon>Poodae</taxon>
        <taxon>Poeae</taxon>
        <taxon>Poeae Chloroplast Group 1 (Aveneae type)</taxon>
        <taxon>Aveninae</taxon>
        <taxon>Avena</taxon>
    </lineage>
</organism>
<reference evidence="1" key="2">
    <citation type="submission" date="2025-09" db="UniProtKB">
        <authorList>
            <consortium name="EnsemblPlants"/>
        </authorList>
    </citation>
    <scope>IDENTIFICATION</scope>
</reference>